<accession>A0A5B9QPY6</accession>
<keyword evidence="2" id="KW-1003">Cell membrane</keyword>
<gene>
    <name evidence="9" type="ORF">UC8_19750</name>
</gene>
<name>A0A5B9QPY6_9BACT</name>
<dbReference type="RefSeq" id="WP_068136452.1">
    <property type="nucleotide sequence ID" value="NZ_CP042914.1"/>
</dbReference>
<reference evidence="9 10" key="1">
    <citation type="submission" date="2019-08" db="EMBL/GenBank/DDBJ databases">
        <title>Deep-cultivation of Planctomycetes and their phenomic and genomic characterization uncovers novel biology.</title>
        <authorList>
            <person name="Wiegand S."/>
            <person name="Jogler M."/>
            <person name="Boedeker C."/>
            <person name="Pinto D."/>
            <person name="Vollmers J."/>
            <person name="Rivas-Marin E."/>
            <person name="Kohn T."/>
            <person name="Peeters S.H."/>
            <person name="Heuer A."/>
            <person name="Rast P."/>
            <person name="Oberbeckmann S."/>
            <person name="Bunk B."/>
            <person name="Jeske O."/>
            <person name="Meyerdierks A."/>
            <person name="Storesund J.E."/>
            <person name="Kallscheuer N."/>
            <person name="Luecker S."/>
            <person name="Lage O.M."/>
            <person name="Pohl T."/>
            <person name="Merkel B.J."/>
            <person name="Hornburger P."/>
            <person name="Mueller R.-W."/>
            <person name="Bruemmer F."/>
            <person name="Labrenz M."/>
            <person name="Spormann A.M."/>
            <person name="Op den Camp H."/>
            <person name="Overmann J."/>
            <person name="Amann R."/>
            <person name="Jetten M.S.M."/>
            <person name="Mascher T."/>
            <person name="Medema M.H."/>
            <person name="Devos D.P."/>
            <person name="Kaster A.-K."/>
            <person name="Ovreas L."/>
            <person name="Rohde M."/>
            <person name="Galperin M.Y."/>
            <person name="Jogler C."/>
        </authorList>
    </citation>
    <scope>NUCLEOTIDE SEQUENCE [LARGE SCALE GENOMIC DNA]</scope>
    <source>
        <strain evidence="9 10">UC8</strain>
    </source>
</reference>
<sequence>MDATVQDNSQNRPLRIYTEPIEHESTRTMRLMLWGAFIALLLVPVVTLIDIPIARWFASDPLPSDVDKAIQLTEAYSHGFGVLFIVIGILTLAPQHRWRMPRLTTMALGASAIATIAKMFVLRPRPSQMNLQLASGDAAWWWRFDWKLEQVAAFDAGTRAFPSGDTATAVALTVGLSMLFPRGRYLFMTFAVFTMLQRMQSNSHFFSDAIGGLACGLGWCFVCLHPRLLGALFQHMEPSRRTIRRRLVEAKRQVA</sequence>
<dbReference type="AlphaFoldDB" id="A0A5B9QPY6"/>
<dbReference type="Gene3D" id="1.20.144.10">
    <property type="entry name" value="Phosphatidic acid phosphatase type 2/haloperoxidase"/>
    <property type="match status" value="1"/>
</dbReference>
<dbReference type="Pfam" id="PF01569">
    <property type="entry name" value="PAP2"/>
    <property type="match status" value="1"/>
</dbReference>
<evidence type="ECO:0000256" key="5">
    <source>
        <dbReference type="ARBA" id="ARBA00022989"/>
    </source>
</evidence>
<feature type="transmembrane region" description="Helical" evidence="7">
    <location>
        <begin position="205"/>
        <end position="228"/>
    </location>
</feature>
<organism evidence="9 10">
    <name type="scientific">Roseimaritima ulvae</name>
    <dbReference type="NCBI Taxonomy" id="980254"/>
    <lineage>
        <taxon>Bacteria</taxon>
        <taxon>Pseudomonadati</taxon>
        <taxon>Planctomycetota</taxon>
        <taxon>Planctomycetia</taxon>
        <taxon>Pirellulales</taxon>
        <taxon>Pirellulaceae</taxon>
        <taxon>Roseimaritima</taxon>
    </lineage>
</organism>
<evidence type="ECO:0000256" key="6">
    <source>
        <dbReference type="ARBA" id="ARBA00023136"/>
    </source>
</evidence>
<keyword evidence="10" id="KW-1185">Reference proteome</keyword>
<proteinExistence type="predicted"/>
<dbReference type="SMART" id="SM00014">
    <property type="entry name" value="acidPPc"/>
    <property type="match status" value="1"/>
</dbReference>
<feature type="transmembrane region" description="Helical" evidence="7">
    <location>
        <begin position="31"/>
        <end position="55"/>
    </location>
</feature>
<feature type="transmembrane region" description="Helical" evidence="7">
    <location>
        <begin position="105"/>
        <end position="122"/>
    </location>
</feature>
<keyword evidence="6 7" id="KW-0472">Membrane</keyword>
<dbReference type="GO" id="GO:0005886">
    <property type="term" value="C:plasma membrane"/>
    <property type="evidence" value="ECO:0007669"/>
    <property type="project" value="UniProtKB-SubCell"/>
</dbReference>
<keyword evidence="3 7" id="KW-0812">Transmembrane</keyword>
<dbReference type="Proteomes" id="UP000325286">
    <property type="component" value="Chromosome"/>
</dbReference>
<dbReference type="InterPro" id="IPR000326">
    <property type="entry name" value="PAP2/HPO"/>
</dbReference>
<dbReference type="EMBL" id="CP042914">
    <property type="protein sequence ID" value="QEG39972.1"/>
    <property type="molecule type" value="Genomic_DNA"/>
</dbReference>
<evidence type="ECO:0000256" key="4">
    <source>
        <dbReference type="ARBA" id="ARBA00022801"/>
    </source>
</evidence>
<feature type="domain" description="Phosphatidic acid phosphatase type 2/haloperoxidase" evidence="8">
    <location>
        <begin position="101"/>
        <end position="224"/>
    </location>
</feature>
<dbReference type="InterPro" id="IPR036938">
    <property type="entry name" value="PAP2/HPO_sf"/>
</dbReference>
<dbReference type="OrthoDB" id="268168at2"/>
<feature type="transmembrane region" description="Helical" evidence="7">
    <location>
        <begin position="75"/>
        <end position="93"/>
    </location>
</feature>
<protein>
    <submittedName>
        <fullName evidence="9">PAP2 superfamily protein</fullName>
    </submittedName>
</protein>
<dbReference type="KEGG" id="rul:UC8_19750"/>
<dbReference type="PANTHER" id="PTHR14969:SF62">
    <property type="entry name" value="DECAPRENYLPHOSPHORYL-5-PHOSPHORIBOSE PHOSPHATASE RV3807C-RELATED"/>
    <property type="match status" value="1"/>
</dbReference>
<dbReference type="PANTHER" id="PTHR14969">
    <property type="entry name" value="SPHINGOSINE-1-PHOSPHATE PHOSPHOHYDROLASE"/>
    <property type="match status" value="1"/>
</dbReference>
<evidence type="ECO:0000313" key="9">
    <source>
        <dbReference type="EMBL" id="QEG39972.1"/>
    </source>
</evidence>
<dbReference type="GO" id="GO:0016787">
    <property type="term" value="F:hydrolase activity"/>
    <property type="evidence" value="ECO:0007669"/>
    <property type="project" value="UniProtKB-KW"/>
</dbReference>
<evidence type="ECO:0000256" key="1">
    <source>
        <dbReference type="ARBA" id="ARBA00004651"/>
    </source>
</evidence>
<dbReference type="SUPFAM" id="SSF48317">
    <property type="entry name" value="Acid phosphatase/Vanadium-dependent haloperoxidase"/>
    <property type="match status" value="1"/>
</dbReference>
<keyword evidence="4" id="KW-0378">Hydrolase</keyword>
<keyword evidence="5 7" id="KW-1133">Transmembrane helix</keyword>
<evidence type="ECO:0000256" key="2">
    <source>
        <dbReference type="ARBA" id="ARBA00022475"/>
    </source>
</evidence>
<evidence type="ECO:0000313" key="10">
    <source>
        <dbReference type="Proteomes" id="UP000325286"/>
    </source>
</evidence>
<evidence type="ECO:0000256" key="3">
    <source>
        <dbReference type="ARBA" id="ARBA00022692"/>
    </source>
</evidence>
<evidence type="ECO:0000256" key="7">
    <source>
        <dbReference type="SAM" id="Phobius"/>
    </source>
</evidence>
<feature type="transmembrane region" description="Helical" evidence="7">
    <location>
        <begin position="169"/>
        <end position="193"/>
    </location>
</feature>
<comment type="subcellular location">
    <subcellularLocation>
        <location evidence="1">Cell membrane</location>
        <topology evidence="1">Multi-pass membrane protein</topology>
    </subcellularLocation>
</comment>
<evidence type="ECO:0000259" key="8">
    <source>
        <dbReference type="SMART" id="SM00014"/>
    </source>
</evidence>